<evidence type="ECO:0000313" key="1">
    <source>
        <dbReference type="EMBL" id="VAW08495.1"/>
    </source>
</evidence>
<dbReference type="EMBL" id="UOEI01000608">
    <property type="protein sequence ID" value="VAW08495.1"/>
    <property type="molecule type" value="Genomic_DNA"/>
</dbReference>
<evidence type="ECO:0008006" key="2">
    <source>
        <dbReference type="Google" id="ProtNLM"/>
    </source>
</evidence>
<protein>
    <recommendedName>
        <fullName evidence="2">G domain-containing protein</fullName>
    </recommendedName>
</protein>
<dbReference type="SUPFAM" id="SSF52540">
    <property type="entry name" value="P-loop containing nucleoside triphosphate hydrolases"/>
    <property type="match status" value="1"/>
</dbReference>
<proteinExistence type="predicted"/>
<dbReference type="Gene3D" id="3.40.50.300">
    <property type="entry name" value="P-loop containing nucleotide triphosphate hydrolases"/>
    <property type="match status" value="1"/>
</dbReference>
<gene>
    <name evidence="1" type="ORF">MNBD_ACTINO01-1229</name>
</gene>
<reference evidence="1" key="1">
    <citation type="submission" date="2018-06" db="EMBL/GenBank/DDBJ databases">
        <authorList>
            <person name="Zhirakovskaya E."/>
        </authorList>
    </citation>
    <scope>NUCLEOTIDE SEQUENCE</scope>
</reference>
<name>A0A3B0SRK5_9ZZZZ</name>
<sequence>MTDLDDSLHAALSEVPELLLDRDERAVLTDALASTAVLRGIEATSKVVVFVGPSGAGRSFLFNRTVGVQASPEGVLRPTTTAIIVAGTNPPSRFTIDGVVVAAPNAPPGLTFLDTPSWEHDRSSVTGALCEADLAVLVVSPRRYADASVTELWMELEDTQKVIVLNRAPRSVGARDEIVESIHGIFGTAPIVVEEGADDPRHLWSTLEDLADTSCVLARRRIMARCVSSAARFIARATTHNAWQIEAVRSAVQAAAMPVSNRESLSVHDSWIATKQSMVESVARRIRDRDDDVVRGSGTLLARRILDRLGPWDESVLDGDLDAWRDRCVNLHEAAASMRWRRTSGRQLIERLSWKS</sequence>
<feature type="non-terminal residue" evidence="1">
    <location>
        <position position="356"/>
    </location>
</feature>
<accession>A0A3B0SRK5</accession>
<organism evidence="1">
    <name type="scientific">hydrothermal vent metagenome</name>
    <dbReference type="NCBI Taxonomy" id="652676"/>
    <lineage>
        <taxon>unclassified sequences</taxon>
        <taxon>metagenomes</taxon>
        <taxon>ecological metagenomes</taxon>
    </lineage>
</organism>
<dbReference type="InterPro" id="IPR027417">
    <property type="entry name" value="P-loop_NTPase"/>
</dbReference>
<dbReference type="AlphaFoldDB" id="A0A3B0SRK5"/>